<evidence type="ECO:0000256" key="9">
    <source>
        <dbReference type="ARBA" id="ARBA00022958"/>
    </source>
</evidence>
<keyword evidence="9" id="KW-0630">Potassium</keyword>
<dbReference type="PANTHER" id="PTHR34265:SF1">
    <property type="entry name" value="TYPE III PANTOTHENATE KINASE"/>
    <property type="match status" value="1"/>
</dbReference>
<comment type="subcellular location">
    <subcellularLocation>
        <location evidence="2">Cytoplasm</location>
    </subcellularLocation>
</comment>
<dbReference type="CDD" id="cd24015">
    <property type="entry name" value="ASKHA_NBD_PanK-III"/>
    <property type="match status" value="1"/>
</dbReference>
<evidence type="ECO:0000313" key="13">
    <source>
        <dbReference type="EMBL" id="MPN43998.1"/>
    </source>
</evidence>
<dbReference type="Pfam" id="PF03309">
    <property type="entry name" value="Pan_kinase"/>
    <property type="match status" value="1"/>
</dbReference>
<comment type="caution">
    <text evidence="13">The sequence shown here is derived from an EMBL/GenBank/DDBJ whole genome shotgun (WGS) entry which is preliminary data.</text>
</comment>
<keyword evidence="6" id="KW-0547">Nucleotide-binding</keyword>
<dbReference type="Gene3D" id="3.30.420.40">
    <property type="match status" value="1"/>
</dbReference>
<evidence type="ECO:0000256" key="12">
    <source>
        <dbReference type="ARBA" id="ARBA00040883"/>
    </source>
</evidence>
<keyword evidence="8" id="KW-0067">ATP-binding</keyword>
<dbReference type="InterPro" id="IPR043129">
    <property type="entry name" value="ATPase_NBD"/>
</dbReference>
<dbReference type="EMBL" id="VSSQ01102779">
    <property type="protein sequence ID" value="MPN43998.1"/>
    <property type="molecule type" value="Genomic_DNA"/>
</dbReference>
<gene>
    <name evidence="13" type="primary">coaX_44</name>
    <name evidence="13" type="ORF">SDC9_191559</name>
</gene>
<dbReference type="HAMAP" id="MF_01274">
    <property type="entry name" value="Pantothen_kinase_3"/>
    <property type="match status" value="1"/>
</dbReference>
<evidence type="ECO:0000256" key="11">
    <source>
        <dbReference type="ARBA" id="ARBA00038036"/>
    </source>
</evidence>
<name>A0A645HYB7_9ZZZZ</name>
<dbReference type="GO" id="GO:0004594">
    <property type="term" value="F:pantothenate kinase activity"/>
    <property type="evidence" value="ECO:0007669"/>
    <property type="project" value="InterPro"/>
</dbReference>
<dbReference type="GO" id="GO:0005737">
    <property type="term" value="C:cytoplasm"/>
    <property type="evidence" value="ECO:0007669"/>
    <property type="project" value="UniProtKB-SubCell"/>
</dbReference>
<evidence type="ECO:0000256" key="1">
    <source>
        <dbReference type="ARBA" id="ARBA00001958"/>
    </source>
</evidence>
<dbReference type="GO" id="GO:0015937">
    <property type="term" value="P:coenzyme A biosynthetic process"/>
    <property type="evidence" value="ECO:0007669"/>
    <property type="project" value="UniProtKB-KW"/>
</dbReference>
<accession>A0A645HYB7</accession>
<dbReference type="NCBIfam" id="TIGR00671">
    <property type="entry name" value="baf"/>
    <property type="match status" value="1"/>
</dbReference>
<dbReference type="PANTHER" id="PTHR34265">
    <property type="entry name" value="TYPE III PANTOTHENATE KINASE"/>
    <property type="match status" value="1"/>
</dbReference>
<comment type="subunit">
    <text evidence="3">Homodimer.</text>
</comment>
<evidence type="ECO:0000256" key="5">
    <source>
        <dbReference type="ARBA" id="ARBA00022679"/>
    </source>
</evidence>
<reference evidence="13" key="1">
    <citation type="submission" date="2019-08" db="EMBL/GenBank/DDBJ databases">
        <authorList>
            <person name="Kucharzyk K."/>
            <person name="Murdoch R.W."/>
            <person name="Higgins S."/>
            <person name="Loffler F."/>
        </authorList>
    </citation>
    <scope>NUCLEOTIDE SEQUENCE</scope>
</reference>
<sequence>MVEPGIKTGLNIHIDNPAQLGSDLVAGAVAANAICKKPCIVFDFGTATKATVLDKNGSLIGCLIMHGVKISLEALALHTAQLPHINLEKPSRVIGTNTVESMRSGAVFGAAGMLDGMAERIEDELRQKATVVVTGGLASLIAPYCKRSVTLIPTLNLDGLRLIYQKNQTSDKK</sequence>
<dbReference type="SUPFAM" id="SSF53067">
    <property type="entry name" value="Actin-like ATPase domain"/>
    <property type="match status" value="1"/>
</dbReference>
<evidence type="ECO:0000256" key="7">
    <source>
        <dbReference type="ARBA" id="ARBA00022777"/>
    </source>
</evidence>
<evidence type="ECO:0000256" key="10">
    <source>
        <dbReference type="ARBA" id="ARBA00022993"/>
    </source>
</evidence>
<evidence type="ECO:0000256" key="4">
    <source>
        <dbReference type="ARBA" id="ARBA00022490"/>
    </source>
</evidence>
<keyword evidence="4" id="KW-0963">Cytoplasm</keyword>
<keyword evidence="5 13" id="KW-0808">Transferase</keyword>
<keyword evidence="10" id="KW-0173">Coenzyme A biosynthesis</keyword>
<protein>
    <recommendedName>
        <fullName evidence="12">Type III pantothenate kinase</fullName>
    </recommendedName>
</protein>
<comment type="similarity">
    <text evidence="11">Belongs to the type III pantothenate kinase family.</text>
</comment>
<comment type="cofactor">
    <cofactor evidence="1">
        <name>K(+)</name>
        <dbReference type="ChEBI" id="CHEBI:29103"/>
    </cofactor>
</comment>
<proteinExistence type="inferred from homology"/>
<evidence type="ECO:0000256" key="3">
    <source>
        <dbReference type="ARBA" id="ARBA00011738"/>
    </source>
</evidence>
<dbReference type="GO" id="GO:0005524">
    <property type="term" value="F:ATP binding"/>
    <property type="evidence" value="ECO:0007669"/>
    <property type="project" value="UniProtKB-KW"/>
</dbReference>
<dbReference type="InterPro" id="IPR004619">
    <property type="entry name" value="Type_III_PanK"/>
</dbReference>
<organism evidence="13">
    <name type="scientific">bioreactor metagenome</name>
    <dbReference type="NCBI Taxonomy" id="1076179"/>
    <lineage>
        <taxon>unclassified sequences</taxon>
        <taxon>metagenomes</taxon>
        <taxon>ecological metagenomes</taxon>
    </lineage>
</organism>
<dbReference type="AlphaFoldDB" id="A0A645HYB7"/>
<evidence type="ECO:0000256" key="6">
    <source>
        <dbReference type="ARBA" id="ARBA00022741"/>
    </source>
</evidence>
<evidence type="ECO:0000256" key="2">
    <source>
        <dbReference type="ARBA" id="ARBA00004496"/>
    </source>
</evidence>
<keyword evidence="7 13" id="KW-0418">Kinase</keyword>
<evidence type="ECO:0000256" key="8">
    <source>
        <dbReference type="ARBA" id="ARBA00022840"/>
    </source>
</evidence>